<proteinExistence type="predicted"/>
<sequence>MRLQTFLPAIIFAQSSNAVYWCCYKFQATVTFTQYVSSGGVGRWTIGSGCLIRIDKTGPNCGSWKSELVGKTCDGLGEVKSYGVVAAGECK</sequence>
<organism evidence="2 3">
    <name type="scientific">Venturia inaequalis</name>
    <name type="common">Apple scab fungus</name>
    <dbReference type="NCBI Taxonomy" id="5025"/>
    <lineage>
        <taxon>Eukaryota</taxon>
        <taxon>Fungi</taxon>
        <taxon>Dikarya</taxon>
        <taxon>Ascomycota</taxon>
        <taxon>Pezizomycotina</taxon>
        <taxon>Dothideomycetes</taxon>
        <taxon>Pleosporomycetidae</taxon>
        <taxon>Venturiales</taxon>
        <taxon>Venturiaceae</taxon>
        <taxon>Venturia</taxon>
    </lineage>
</organism>
<dbReference type="Proteomes" id="UP000447873">
    <property type="component" value="Unassembled WGS sequence"/>
</dbReference>
<keyword evidence="1" id="KW-0732">Signal</keyword>
<dbReference type="AlphaFoldDB" id="A0A8H3UEQ8"/>
<feature type="chain" id="PRO_5034046600" evidence="1">
    <location>
        <begin position="19"/>
        <end position="91"/>
    </location>
</feature>
<evidence type="ECO:0000313" key="3">
    <source>
        <dbReference type="Proteomes" id="UP000447873"/>
    </source>
</evidence>
<feature type="signal peptide" evidence="1">
    <location>
        <begin position="1"/>
        <end position="18"/>
    </location>
</feature>
<evidence type="ECO:0000256" key="1">
    <source>
        <dbReference type="SAM" id="SignalP"/>
    </source>
</evidence>
<reference evidence="2 3" key="1">
    <citation type="submission" date="2018-12" db="EMBL/GenBank/DDBJ databases">
        <title>Venturia inaequalis Genome Resource.</title>
        <authorList>
            <person name="Lichtner F.J."/>
        </authorList>
    </citation>
    <scope>NUCLEOTIDE SEQUENCE [LARGE SCALE GENOMIC DNA]</scope>
    <source>
        <strain evidence="2 3">120213</strain>
    </source>
</reference>
<comment type="caution">
    <text evidence="2">The sequence shown here is derived from an EMBL/GenBank/DDBJ whole genome shotgun (WGS) entry which is preliminary data.</text>
</comment>
<name>A0A8H3UEQ8_VENIN</name>
<accession>A0A8H3UEQ8</accession>
<dbReference type="EMBL" id="WNWS01000462">
    <property type="protein sequence ID" value="KAE9967354.1"/>
    <property type="molecule type" value="Genomic_DNA"/>
</dbReference>
<evidence type="ECO:0000313" key="2">
    <source>
        <dbReference type="EMBL" id="KAE9967354.1"/>
    </source>
</evidence>
<gene>
    <name evidence="2" type="ORF">EG328_008274</name>
</gene>
<protein>
    <submittedName>
        <fullName evidence="2">Uncharacterized protein</fullName>
    </submittedName>
</protein>